<reference evidence="1" key="2">
    <citation type="submission" date="2006-01" db="EMBL/GenBank/DDBJ databases">
        <authorList>
            <person name="Genoscope"/>
        </authorList>
    </citation>
    <scope>NUCLEOTIDE SEQUENCE</scope>
</reference>
<evidence type="ECO:0000313" key="2">
    <source>
        <dbReference type="EMBL" id="QII10461.1"/>
    </source>
</evidence>
<dbReference type="EMBL" id="CP049055">
    <property type="protein sequence ID" value="QII10461.1"/>
    <property type="molecule type" value="Genomic_DNA"/>
</dbReference>
<dbReference type="AlphaFoldDB" id="Q1PYM6"/>
<name>Q1PYM6_KUEST</name>
<protein>
    <submittedName>
        <fullName evidence="1">Uncharacterized protein</fullName>
    </submittedName>
</protein>
<evidence type="ECO:0000313" key="1">
    <source>
        <dbReference type="EMBL" id="CAJ72179.1"/>
    </source>
</evidence>
<dbReference type="EMBL" id="CT573072">
    <property type="protein sequence ID" value="CAJ72179.1"/>
    <property type="molecule type" value="Genomic_DNA"/>
</dbReference>
<reference evidence="2 3" key="3">
    <citation type="submission" date="2020-02" db="EMBL/GenBank/DDBJ databases">
        <title>Newly sequenced genome of strain CSTR1 showed variability in Candidatus Kuenenia stuttgartiensis genomes.</title>
        <authorList>
            <person name="Ding C."/>
            <person name="Adrian L."/>
        </authorList>
    </citation>
    <scope>NUCLEOTIDE SEQUENCE [LARGE SCALE GENOMIC DNA]</scope>
    <source>
        <strain evidence="2 3">CSTR1</strain>
    </source>
</reference>
<accession>Q1PYM6</accession>
<dbReference type="Proteomes" id="UP000501926">
    <property type="component" value="Chromosome"/>
</dbReference>
<sequence>MEKQKCSFPSSADWVKWAILSYFTTGILHFNGKTALNRVENRHNAKSCPHF</sequence>
<proteinExistence type="predicted"/>
<gene>
    <name evidence="2" type="ORF">KsCSTR_10820</name>
    <name evidence="1" type="ORF">kustd1434</name>
</gene>
<organism evidence="1">
    <name type="scientific">Kuenenia stuttgartiensis</name>
    <dbReference type="NCBI Taxonomy" id="174633"/>
    <lineage>
        <taxon>Bacteria</taxon>
        <taxon>Pseudomonadati</taxon>
        <taxon>Planctomycetota</taxon>
        <taxon>Candidatus Brocadiia</taxon>
        <taxon>Candidatus Brocadiales</taxon>
        <taxon>Candidatus Brocadiaceae</taxon>
        <taxon>Candidatus Kuenenia</taxon>
    </lineage>
</organism>
<evidence type="ECO:0000313" key="3">
    <source>
        <dbReference type="Proteomes" id="UP000501926"/>
    </source>
</evidence>
<reference evidence="1" key="1">
    <citation type="journal article" date="2006" name="Nature">
        <title>Deciphering the evolution and metabolism of an anammox bacterium from a community genome.</title>
        <authorList>
            <person name="Strous M."/>
            <person name="Pelletier E."/>
            <person name="Mangenot S."/>
            <person name="Rattei T."/>
            <person name="Lehner A."/>
            <person name="Taylor M.W."/>
            <person name="Horn M."/>
            <person name="Daims H."/>
            <person name="Bartol-Mavel D."/>
            <person name="Wincker P."/>
            <person name="Barbe V."/>
            <person name="Fonknechten N."/>
            <person name="Vallenet D."/>
            <person name="Segurens B."/>
            <person name="Schenowitz-Truong C."/>
            <person name="Medigue C."/>
            <person name="Collingro A."/>
            <person name="Snel B."/>
            <person name="Dutilh B.E."/>
            <person name="OpDenCamp H.J.M."/>
            <person name="vanDerDrift C."/>
            <person name="Cirpus I."/>
            <person name="vanDePas-Schoonen K.T."/>
            <person name="Harhangi H.R."/>
            <person name="vanNiftrik L."/>
            <person name="Schmid M."/>
            <person name="Keltjens J."/>
            <person name="vanDeVossenberg J."/>
            <person name="Kartal B."/>
            <person name="Meier H."/>
            <person name="Frishman D."/>
            <person name="Huynen M.A."/>
            <person name="Mewes H."/>
            <person name="Weissenbach J."/>
            <person name="Jetten M.S.M."/>
            <person name="Wagner M."/>
            <person name="LePaslier D."/>
        </authorList>
    </citation>
    <scope>NUCLEOTIDE SEQUENCE</scope>
</reference>